<dbReference type="NCBIfam" id="TIGR03951">
    <property type="entry name" value="Fe_III_red_FhuF"/>
    <property type="match status" value="1"/>
</dbReference>
<dbReference type="RefSeq" id="WP_234254119.1">
    <property type="nucleotide sequence ID" value="NZ_JABFTV010000006.1"/>
</dbReference>
<organism evidence="2 3">
    <name type="scientific">Billgrantia aerodenitrificans</name>
    <dbReference type="NCBI Taxonomy" id="2733483"/>
    <lineage>
        <taxon>Bacteria</taxon>
        <taxon>Pseudomonadati</taxon>
        <taxon>Pseudomonadota</taxon>
        <taxon>Gammaproteobacteria</taxon>
        <taxon>Oceanospirillales</taxon>
        <taxon>Halomonadaceae</taxon>
        <taxon>Billgrantia</taxon>
    </lineage>
</organism>
<reference evidence="2 3" key="1">
    <citation type="journal article" date="2021" name="Front. Microbiol.">
        <title>Aerobic Denitrification and Heterotrophic Sulfur Oxidation in the Genus Halomonas Revealed by Six Novel Species Characterizations and Genome-Based Analysis.</title>
        <authorList>
            <person name="Wang L."/>
            <person name="Shao Z."/>
        </authorList>
    </citation>
    <scope>NUCLEOTIDE SEQUENCE [LARGE SCALE GENOMIC DNA]</scope>
    <source>
        <strain evidence="2 3">MCCC 1A11058</strain>
    </source>
</reference>
<evidence type="ECO:0000313" key="2">
    <source>
        <dbReference type="EMBL" id="MCE8024890.1"/>
    </source>
</evidence>
<dbReference type="Pfam" id="PF06276">
    <property type="entry name" value="FhuF"/>
    <property type="match status" value="1"/>
</dbReference>
<dbReference type="EMBL" id="JABFTV010000006">
    <property type="protein sequence ID" value="MCE8024890.1"/>
    <property type="molecule type" value="Genomic_DNA"/>
</dbReference>
<comment type="caution">
    <text evidence="2">The sequence shown here is derived from an EMBL/GenBank/DDBJ whole genome shotgun (WGS) entry which is preliminary data.</text>
</comment>
<evidence type="ECO:0000259" key="1">
    <source>
        <dbReference type="Pfam" id="PF06276"/>
    </source>
</evidence>
<feature type="domain" description="Aerobactin siderophore biosynthesis IucA/IucC-like C-terminal" evidence="1">
    <location>
        <begin position="66"/>
        <end position="206"/>
    </location>
</feature>
<evidence type="ECO:0000313" key="3">
    <source>
        <dbReference type="Proteomes" id="UP001320272"/>
    </source>
</evidence>
<name>A0ABS9ASQ9_9GAMM</name>
<dbReference type="InterPro" id="IPR008090">
    <property type="entry name" value="Fe_iron_reduct"/>
</dbReference>
<sequence length="258" mass="29056">MIELLTPVFQGEWAHHGEALICSKTAGSHAYRLADLLDQPREIDDILIRRARFVGCDDLRPVAVVWLLKYVTLLVPPVAVAASVLEHGFPVGPKDISVILDDDAEPVAFVIPHLGESIAGLDTQRRYAPLLQEHLEPLIDYLSTRTRVPTKLLWGNVSRRLESILILSQQLTEYPPETAQRAASDKEYLLERKTWPGGQRNPMFSHKRHATRITEAGEVPVRLHRHCCLVYRLPGKGYCGLCPLSPEFRKRKGATYTS</sequence>
<gene>
    <name evidence="2" type="primary">fhuF</name>
    <name evidence="2" type="ORF">HOP59_12170</name>
</gene>
<protein>
    <submittedName>
        <fullName evidence="2">Siderophore-iron reductase FhuF</fullName>
    </submittedName>
</protein>
<keyword evidence="3" id="KW-1185">Reference proteome</keyword>
<dbReference type="Proteomes" id="UP001320272">
    <property type="component" value="Unassembled WGS sequence"/>
</dbReference>
<dbReference type="InterPro" id="IPR022770">
    <property type="entry name" value="IucA/IucC-like_C"/>
</dbReference>
<proteinExistence type="predicted"/>
<accession>A0ABS9ASQ9</accession>